<dbReference type="InterPro" id="IPR011989">
    <property type="entry name" value="ARM-like"/>
</dbReference>
<evidence type="ECO:0000256" key="1">
    <source>
        <dbReference type="ARBA" id="ARBA00022737"/>
    </source>
</evidence>
<dbReference type="SUPFAM" id="SSF48371">
    <property type="entry name" value="ARM repeat"/>
    <property type="match status" value="1"/>
</dbReference>
<sequence length="467" mass="52312">MVRVITQETYDEVVKENIEEFEMSPEEAIKEAVAQFEAQGVDLSNIIKDLTLGSGDNHLIVETVAKLKGLCGEEKYDEKAVLQELEVLKSECQKDIAHRVRAGKEGAYKILLDLLYSKYSKLCQELSERDTKFIISVLNTMTALMDVQPDLLENKGVDLIKNILDNVENEDILIATLRWTTTCCIKHEMNRQKLFAKNIAENLKLLLKVTGNAKLLSETLQVIRKMTLDDDVRVEFGRAHDHAKELGWQMLEPLTNLLKENTQPPLVSELMLTIASLLVRSELCKMVADCGVDCLFTVLADNYDNVAVVQQANKLITALAGNDDVKRDLVKSGIVPIAVSILSRHSSNPVATALTLKSIAALSLREPTHGQQFIDSGAPEAIIECMKVHPHNAMVQKNACWAIRNMVARCRDQNVKFHELGVESILNSAYEKFAEDFGFDIKSALRDLECDVKLDEQWTGKGVQLDY</sequence>
<reference evidence="2" key="1">
    <citation type="submission" date="2023-03" db="EMBL/GenBank/DDBJ databases">
        <title>Chromosome-level genomes of two armyworms, Mythimna separata and Mythimna loreyi, provide insights into the biosynthesis and reception of sex pheromones.</title>
        <authorList>
            <person name="Zhao H."/>
        </authorList>
    </citation>
    <scope>NUCLEOTIDE SEQUENCE</scope>
    <source>
        <strain evidence="2">BeijingLab</strain>
        <tissue evidence="2">Pupa</tissue>
    </source>
</reference>
<dbReference type="Gene3D" id="1.25.10.10">
    <property type="entry name" value="Leucine-rich Repeat Variant"/>
    <property type="match status" value="2"/>
</dbReference>
<dbReference type="InterPro" id="IPR000225">
    <property type="entry name" value="Armadillo"/>
</dbReference>
<accession>A0AAD7YAH2</accession>
<comment type="caution">
    <text evidence="2">The sequence shown here is derived from an EMBL/GenBank/DDBJ whole genome shotgun (WGS) entry which is preliminary data.</text>
</comment>
<dbReference type="AlphaFoldDB" id="A0AAD7YAH2"/>
<dbReference type="SMART" id="SM00185">
    <property type="entry name" value="ARM"/>
    <property type="match status" value="3"/>
</dbReference>
<proteinExistence type="predicted"/>
<dbReference type="PANTHER" id="PTHR22895">
    <property type="entry name" value="ARMADILLO REPEAT-CONTAINING PROTEIN 6"/>
    <property type="match status" value="1"/>
</dbReference>
<evidence type="ECO:0008006" key="4">
    <source>
        <dbReference type="Google" id="ProtNLM"/>
    </source>
</evidence>
<dbReference type="EMBL" id="JARGEI010000026">
    <property type="protein sequence ID" value="KAJ8708458.1"/>
    <property type="molecule type" value="Genomic_DNA"/>
</dbReference>
<dbReference type="GO" id="GO:0002244">
    <property type="term" value="P:hematopoietic progenitor cell differentiation"/>
    <property type="evidence" value="ECO:0007669"/>
    <property type="project" value="TreeGrafter"/>
</dbReference>
<evidence type="ECO:0000313" key="2">
    <source>
        <dbReference type="EMBL" id="KAJ8708458.1"/>
    </source>
</evidence>
<dbReference type="Pfam" id="PF00514">
    <property type="entry name" value="Arm"/>
    <property type="match status" value="1"/>
</dbReference>
<name>A0AAD7YAH2_MYTSE</name>
<protein>
    <recommendedName>
        <fullName evidence="4">Armadillo repeat-containing protein 6</fullName>
    </recommendedName>
</protein>
<dbReference type="PANTHER" id="PTHR22895:SF0">
    <property type="entry name" value="ARMADILLO REPEAT-CONTAINING PROTEIN 6"/>
    <property type="match status" value="1"/>
</dbReference>
<keyword evidence="1" id="KW-0677">Repeat</keyword>
<organism evidence="2 3">
    <name type="scientific">Mythimna separata</name>
    <name type="common">Oriental armyworm</name>
    <name type="synonym">Pseudaletia separata</name>
    <dbReference type="NCBI Taxonomy" id="271217"/>
    <lineage>
        <taxon>Eukaryota</taxon>
        <taxon>Metazoa</taxon>
        <taxon>Ecdysozoa</taxon>
        <taxon>Arthropoda</taxon>
        <taxon>Hexapoda</taxon>
        <taxon>Insecta</taxon>
        <taxon>Pterygota</taxon>
        <taxon>Neoptera</taxon>
        <taxon>Endopterygota</taxon>
        <taxon>Lepidoptera</taxon>
        <taxon>Glossata</taxon>
        <taxon>Ditrysia</taxon>
        <taxon>Noctuoidea</taxon>
        <taxon>Noctuidae</taxon>
        <taxon>Noctuinae</taxon>
        <taxon>Hadenini</taxon>
        <taxon>Mythimna</taxon>
    </lineage>
</organism>
<keyword evidence="3" id="KW-1185">Reference proteome</keyword>
<gene>
    <name evidence="2" type="ORF">PYW07_010583</name>
</gene>
<evidence type="ECO:0000313" key="3">
    <source>
        <dbReference type="Proteomes" id="UP001231518"/>
    </source>
</evidence>
<dbReference type="Proteomes" id="UP001231518">
    <property type="component" value="Chromosome 25"/>
</dbReference>
<dbReference type="InterPro" id="IPR016024">
    <property type="entry name" value="ARM-type_fold"/>
</dbReference>